<keyword evidence="1" id="KW-1133">Transmembrane helix</keyword>
<comment type="caution">
    <text evidence="2">The sequence shown here is derived from an EMBL/GenBank/DDBJ whole genome shotgun (WGS) entry which is preliminary data.</text>
</comment>
<keyword evidence="1" id="KW-0812">Transmembrane</keyword>
<keyword evidence="1" id="KW-0472">Membrane</keyword>
<dbReference type="RefSeq" id="WP_289527345.1">
    <property type="nucleotide sequence ID" value="NZ_JAUDCK010000008.1"/>
</dbReference>
<evidence type="ECO:0000256" key="1">
    <source>
        <dbReference type="SAM" id="Phobius"/>
    </source>
</evidence>
<gene>
    <name evidence="2" type="ORF">QUV98_03525</name>
</gene>
<evidence type="ECO:0000313" key="2">
    <source>
        <dbReference type="EMBL" id="MDM8195388.1"/>
    </source>
</evidence>
<dbReference type="EMBL" id="JAUDCK010000008">
    <property type="protein sequence ID" value="MDM8195388.1"/>
    <property type="molecule type" value="Genomic_DNA"/>
</dbReference>
<keyword evidence="3" id="KW-1185">Reference proteome</keyword>
<reference evidence="3" key="1">
    <citation type="submission" date="2023-06" db="EMBL/GenBank/DDBJ databases">
        <title>Identification and characterization of horizontal gene transfer across gut microbiota members of farm animals based on homology search.</title>
        <authorList>
            <person name="Zeman M."/>
            <person name="Kubasova T."/>
            <person name="Jahodarova E."/>
            <person name="Nykrynova M."/>
            <person name="Rychlik I."/>
        </authorList>
    </citation>
    <scope>NUCLEOTIDE SEQUENCE [LARGE SCALE GENOMIC DNA]</scope>
    <source>
        <strain evidence="3">ET341</strain>
    </source>
</reference>
<feature type="transmembrane region" description="Helical" evidence="1">
    <location>
        <begin position="35"/>
        <end position="54"/>
    </location>
</feature>
<dbReference type="Proteomes" id="UP001529275">
    <property type="component" value="Unassembled WGS sequence"/>
</dbReference>
<sequence>MKERIGIHYGISFIYLVIIRNLLGQGYLYTNYSSAFQKSLIYCLILSACLTILLEAWQMFKEVYIHRFKIQKVMAFLCLIAMILLIYLHSLYYSAIILFLLFYICRDGWRYYQMNKSL</sequence>
<organism evidence="2 3">
    <name type="scientific">Massilimicrobiota timonensis</name>
    <dbReference type="NCBI Taxonomy" id="1776392"/>
    <lineage>
        <taxon>Bacteria</taxon>
        <taxon>Bacillati</taxon>
        <taxon>Bacillota</taxon>
        <taxon>Erysipelotrichia</taxon>
        <taxon>Erysipelotrichales</taxon>
        <taxon>Erysipelotrichaceae</taxon>
        <taxon>Massilimicrobiota</taxon>
    </lineage>
</organism>
<protein>
    <submittedName>
        <fullName evidence="2">Uncharacterized protein</fullName>
    </submittedName>
</protein>
<accession>A0ABT7UGX6</accession>
<name>A0ABT7UGX6_9FIRM</name>
<evidence type="ECO:0000313" key="3">
    <source>
        <dbReference type="Proteomes" id="UP001529275"/>
    </source>
</evidence>
<feature type="transmembrane region" description="Helical" evidence="1">
    <location>
        <begin position="75"/>
        <end position="104"/>
    </location>
</feature>
<feature type="transmembrane region" description="Helical" evidence="1">
    <location>
        <begin position="7"/>
        <end position="29"/>
    </location>
</feature>
<proteinExistence type="predicted"/>